<evidence type="ECO:0000313" key="5">
    <source>
        <dbReference type="Proteomes" id="UP000256913"/>
    </source>
</evidence>
<dbReference type="EMBL" id="QUMQ01000001">
    <property type="protein sequence ID" value="REF96980.1"/>
    <property type="molecule type" value="Genomic_DNA"/>
</dbReference>
<keyword evidence="5" id="KW-1185">Reference proteome</keyword>
<dbReference type="PANTHER" id="PTHR30483:SF6">
    <property type="entry name" value="PERIPLASMIC BINDING PROTEIN OF ABC TRANSPORTER FOR NATURAL AMINO ACIDS"/>
    <property type="match status" value="1"/>
</dbReference>
<name>A0A3D9ZTI0_9ACTN</name>
<organism evidence="4 5">
    <name type="scientific">Asanoa ferruginea</name>
    <dbReference type="NCBI Taxonomy" id="53367"/>
    <lineage>
        <taxon>Bacteria</taxon>
        <taxon>Bacillati</taxon>
        <taxon>Actinomycetota</taxon>
        <taxon>Actinomycetes</taxon>
        <taxon>Micromonosporales</taxon>
        <taxon>Micromonosporaceae</taxon>
        <taxon>Asanoa</taxon>
    </lineage>
</organism>
<gene>
    <name evidence="4" type="ORF">DFJ67_2975</name>
</gene>
<reference evidence="4 5" key="1">
    <citation type="submission" date="2018-08" db="EMBL/GenBank/DDBJ databases">
        <title>Sequencing the genomes of 1000 actinobacteria strains.</title>
        <authorList>
            <person name="Klenk H.-P."/>
        </authorList>
    </citation>
    <scope>NUCLEOTIDE SEQUENCE [LARGE SCALE GENOMIC DNA]</scope>
    <source>
        <strain evidence="4 5">DSM 44099</strain>
    </source>
</reference>
<dbReference type="RefSeq" id="WP_170215849.1">
    <property type="nucleotide sequence ID" value="NZ_BONB01000031.1"/>
</dbReference>
<protein>
    <submittedName>
        <fullName evidence="4">Amino acid/amide ABC transporter substrate-binding protein (HAAT family)</fullName>
    </submittedName>
</protein>
<comment type="similarity">
    <text evidence="1">Belongs to the leucine-binding protein family.</text>
</comment>
<evidence type="ECO:0000256" key="2">
    <source>
        <dbReference type="ARBA" id="ARBA00022729"/>
    </source>
</evidence>
<sequence>MAKPAFGRAQMTRRGVLVAAAGTLFTAACGSDETNSPGPTTKGSEELIIGASLELTGSGAAHGVLQERALRITVDTLNEEGVPVGNLRRRVKMIYRDNGSRPETAEQQATELIQKENVHAVMGGVLAETSLAMLKVAQTEQVPFISLASADGIVTPLPQRTYIYRLQANADDVARMMADLISEPGRKLDKIGMLYGNGAYGEAGYDALRKKLGSHLIAHEQLPPTGSTNVTPFAKRVADTKPDAIIIWAQAPDSGAAALALKNGLSFGGQLIFDPGAVADDTLTGDNATAAQDALAVHPASLAGTSLTDTTMADLDRRDFIYRYIQKHGAFRGFAPYSSDAVRLIANAARLGRSVDRGRIRVYMENLISEGIAGSYTFAPIDHGGMTRDSLAIFQVTNGAWVRFS</sequence>
<feature type="domain" description="Leucine-binding protein" evidence="3">
    <location>
        <begin position="49"/>
        <end position="399"/>
    </location>
</feature>
<comment type="caution">
    <text evidence="4">The sequence shown here is derived from an EMBL/GenBank/DDBJ whole genome shotgun (WGS) entry which is preliminary data.</text>
</comment>
<dbReference type="Proteomes" id="UP000256913">
    <property type="component" value="Unassembled WGS sequence"/>
</dbReference>
<dbReference type="AlphaFoldDB" id="A0A3D9ZTI0"/>
<evidence type="ECO:0000259" key="3">
    <source>
        <dbReference type="Pfam" id="PF13458"/>
    </source>
</evidence>
<evidence type="ECO:0000256" key="1">
    <source>
        <dbReference type="ARBA" id="ARBA00010062"/>
    </source>
</evidence>
<dbReference type="InterPro" id="IPR028081">
    <property type="entry name" value="Leu-bd"/>
</dbReference>
<dbReference type="InterPro" id="IPR051010">
    <property type="entry name" value="BCAA_transport"/>
</dbReference>
<dbReference type="Pfam" id="PF13458">
    <property type="entry name" value="Peripla_BP_6"/>
    <property type="match status" value="1"/>
</dbReference>
<dbReference type="PANTHER" id="PTHR30483">
    <property type="entry name" value="LEUCINE-SPECIFIC-BINDING PROTEIN"/>
    <property type="match status" value="1"/>
</dbReference>
<accession>A0A3D9ZTI0</accession>
<dbReference type="SUPFAM" id="SSF53822">
    <property type="entry name" value="Periplasmic binding protein-like I"/>
    <property type="match status" value="1"/>
</dbReference>
<dbReference type="InterPro" id="IPR028082">
    <property type="entry name" value="Peripla_BP_I"/>
</dbReference>
<dbReference type="Gene3D" id="3.40.50.2300">
    <property type="match status" value="2"/>
</dbReference>
<evidence type="ECO:0000313" key="4">
    <source>
        <dbReference type="EMBL" id="REF96980.1"/>
    </source>
</evidence>
<proteinExistence type="inferred from homology"/>
<keyword evidence="2" id="KW-0732">Signal</keyword>
<dbReference type="PROSITE" id="PS51257">
    <property type="entry name" value="PROKAR_LIPOPROTEIN"/>
    <property type="match status" value="1"/>
</dbReference>